<evidence type="ECO:0000313" key="3">
    <source>
        <dbReference type="EMBL" id="KAH8026412.1"/>
    </source>
</evidence>
<sequence length="200" mass="23982">MSDHFDTILKRLDSQDKQIEQLRKRTEQLERARPDEELHQINSDLNDLEMRSRSRNLEIHGKLFNEHENLLQKINEIARMIQVPEVSDHDLEAYHRLPAKANKTPAIIIRFQSQKLRDMWLQKRRLLKEKDANIYFSENLTRRARTLLWTVKQWARDNGFRYVWYANGKIFIRRKDGEPSHVVRDASQLANFTVVRHVST</sequence>
<keyword evidence="1" id="KW-0175">Coiled coil</keyword>
<evidence type="ECO:0000259" key="2">
    <source>
        <dbReference type="Pfam" id="PF25298"/>
    </source>
</evidence>
<dbReference type="EMBL" id="JABSTU010000007">
    <property type="protein sequence ID" value="KAH8026412.1"/>
    <property type="molecule type" value="Genomic_DNA"/>
</dbReference>
<feature type="coiled-coil region" evidence="1">
    <location>
        <begin position="5"/>
        <end position="39"/>
    </location>
</feature>
<evidence type="ECO:0000256" key="1">
    <source>
        <dbReference type="SAM" id="Coils"/>
    </source>
</evidence>
<reference evidence="3" key="2">
    <citation type="submission" date="2021-09" db="EMBL/GenBank/DDBJ databases">
        <authorList>
            <person name="Jia N."/>
            <person name="Wang J."/>
            <person name="Shi W."/>
            <person name="Du L."/>
            <person name="Sun Y."/>
            <person name="Zhan W."/>
            <person name="Jiang J."/>
            <person name="Wang Q."/>
            <person name="Zhang B."/>
            <person name="Ji P."/>
            <person name="Sakyi L.B."/>
            <person name="Cui X."/>
            <person name="Yuan T."/>
            <person name="Jiang B."/>
            <person name="Yang W."/>
            <person name="Lam T.T.-Y."/>
            <person name="Chang Q."/>
            <person name="Ding S."/>
            <person name="Wang X."/>
            <person name="Zhu J."/>
            <person name="Ruan X."/>
            <person name="Zhao L."/>
            <person name="Wei J."/>
            <person name="Que T."/>
            <person name="Du C."/>
            <person name="Cheng J."/>
            <person name="Dai P."/>
            <person name="Han X."/>
            <person name="Huang E."/>
            <person name="Gao Y."/>
            <person name="Liu J."/>
            <person name="Shao H."/>
            <person name="Ye R."/>
            <person name="Li L."/>
            <person name="Wei W."/>
            <person name="Wang X."/>
            <person name="Wang C."/>
            <person name="Huo Q."/>
            <person name="Li W."/>
            <person name="Guo W."/>
            <person name="Chen H."/>
            <person name="Chen S."/>
            <person name="Zhou L."/>
            <person name="Zhou L."/>
            <person name="Ni X."/>
            <person name="Tian J."/>
            <person name="Zhou Y."/>
            <person name="Sheng Y."/>
            <person name="Liu T."/>
            <person name="Pan Y."/>
            <person name="Xia L."/>
            <person name="Li J."/>
            <person name="Zhao F."/>
            <person name="Cao W."/>
        </authorList>
    </citation>
    <scope>NUCLEOTIDE SEQUENCE</scope>
    <source>
        <strain evidence="3">Rmic-2018</strain>
        <tissue evidence="3">Larvae</tissue>
    </source>
</reference>
<dbReference type="Proteomes" id="UP000821866">
    <property type="component" value="Unassembled WGS sequence"/>
</dbReference>
<comment type="caution">
    <text evidence="3">The sequence shown here is derived from an EMBL/GenBank/DDBJ whole genome shotgun (WGS) entry which is preliminary data.</text>
</comment>
<keyword evidence="4" id="KW-1185">Reference proteome</keyword>
<evidence type="ECO:0000313" key="4">
    <source>
        <dbReference type="Proteomes" id="UP000821866"/>
    </source>
</evidence>
<protein>
    <recommendedName>
        <fullName evidence="2">FP protein C-terminal domain-containing protein</fullName>
    </recommendedName>
</protein>
<organism evidence="3 4">
    <name type="scientific">Rhipicephalus microplus</name>
    <name type="common">Cattle tick</name>
    <name type="synonym">Boophilus microplus</name>
    <dbReference type="NCBI Taxonomy" id="6941"/>
    <lineage>
        <taxon>Eukaryota</taxon>
        <taxon>Metazoa</taxon>
        <taxon>Ecdysozoa</taxon>
        <taxon>Arthropoda</taxon>
        <taxon>Chelicerata</taxon>
        <taxon>Arachnida</taxon>
        <taxon>Acari</taxon>
        <taxon>Parasitiformes</taxon>
        <taxon>Ixodida</taxon>
        <taxon>Ixodoidea</taxon>
        <taxon>Ixodidae</taxon>
        <taxon>Rhipicephalinae</taxon>
        <taxon>Rhipicephalus</taxon>
        <taxon>Boophilus</taxon>
    </lineage>
</organism>
<dbReference type="InterPro" id="IPR057251">
    <property type="entry name" value="FP_C"/>
</dbReference>
<proteinExistence type="predicted"/>
<feature type="domain" description="FP protein C-terminal" evidence="2">
    <location>
        <begin position="141"/>
        <end position="191"/>
    </location>
</feature>
<dbReference type="AlphaFoldDB" id="A0A9J6DWF5"/>
<accession>A0A9J6DWF5</accession>
<gene>
    <name evidence="3" type="ORF">HPB51_020396</name>
</gene>
<name>A0A9J6DWF5_RHIMP</name>
<dbReference type="VEuPathDB" id="VectorBase:LOC119169095"/>
<reference evidence="3" key="1">
    <citation type="journal article" date="2020" name="Cell">
        <title>Large-Scale Comparative Analyses of Tick Genomes Elucidate Their Genetic Diversity and Vector Capacities.</title>
        <authorList>
            <consortium name="Tick Genome and Microbiome Consortium (TIGMIC)"/>
            <person name="Jia N."/>
            <person name="Wang J."/>
            <person name="Shi W."/>
            <person name="Du L."/>
            <person name="Sun Y."/>
            <person name="Zhan W."/>
            <person name="Jiang J.F."/>
            <person name="Wang Q."/>
            <person name="Zhang B."/>
            <person name="Ji P."/>
            <person name="Bell-Sakyi L."/>
            <person name="Cui X.M."/>
            <person name="Yuan T.T."/>
            <person name="Jiang B.G."/>
            <person name="Yang W.F."/>
            <person name="Lam T.T."/>
            <person name="Chang Q.C."/>
            <person name="Ding S.J."/>
            <person name="Wang X.J."/>
            <person name="Zhu J.G."/>
            <person name="Ruan X.D."/>
            <person name="Zhao L."/>
            <person name="Wei J.T."/>
            <person name="Ye R.Z."/>
            <person name="Que T.C."/>
            <person name="Du C.H."/>
            <person name="Zhou Y.H."/>
            <person name="Cheng J.X."/>
            <person name="Dai P.F."/>
            <person name="Guo W.B."/>
            <person name="Han X.H."/>
            <person name="Huang E.J."/>
            <person name="Li L.F."/>
            <person name="Wei W."/>
            <person name="Gao Y.C."/>
            <person name="Liu J.Z."/>
            <person name="Shao H.Z."/>
            <person name="Wang X."/>
            <person name="Wang C.C."/>
            <person name="Yang T.C."/>
            <person name="Huo Q.B."/>
            <person name="Li W."/>
            <person name="Chen H.Y."/>
            <person name="Chen S.E."/>
            <person name="Zhou L.G."/>
            <person name="Ni X.B."/>
            <person name="Tian J.H."/>
            <person name="Sheng Y."/>
            <person name="Liu T."/>
            <person name="Pan Y.S."/>
            <person name="Xia L.Y."/>
            <person name="Li J."/>
            <person name="Zhao F."/>
            <person name="Cao W.C."/>
        </authorList>
    </citation>
    <scope>NUCLEOTIDE SEQUENCE</scope>
    <source>
        <strain evidence="3">Rmic-2018</strain>
    </source>
</reference>
<dbReference type="Pfam" id="PF25298">
    <property type="entry name" value="Baculo_FP_2nd"/>
    <property type="match status" value="1"/>
</dbReference>